<evidence type="ECO:0008006" key="4">
    <source>
        <dbReference type="Google" id="ProtNLM"/>
    </source>
</evidence>
<dbReference type="PROSITE" id="PS51257">
    <property type="entry name" value="PROKAR_LIPOPROTEIN"/>
    <property type="match status" value="1"/>
</dbReference>
<proteinExistence type="predicted"/>
<organism evidence="2 3">
    <name type="scientific">Maliponia aquimaris</name>
    <dbReference type="NCBI Taxonomy" id="1673631"/>
    <lineage>
        <taxon>Bacteria</taxon>
        <taxon>Pseudomonadati</taxon>
        <taxon>Pseudomonadota</taxon>
        <taxon>Alphaproteobacteria</taxon>
        <taxon>Rhodobacterales</taxon>
        <taxon>Paracoccaceae</taxon>
        <taxon>Maliponia</taxon>
    </lineage>
</organism>
<keyword evidence="1" id="KW-0732">Signal</keyword>
<evidence type="ECO:0000313" key="3">
    <source>
        <dbReference type="Proteomes" id="UP000207598"/>
    </source>
</evidence>
<dbReference type="Proteomes" id="UP000207598">
    <property type="component" value="Unassembled WGS sequence"/>
</dbReference>
<feature type="chain" id="PRO_5012037116" description="Bacterial SH3 domain protein" evidence="1">
    <location>
        <begin position="20"/>
        <end position="136"/>
    </location>
</feature>
<name>A0A238L245_9RHOB</name>
<accession>A0A238L245</accession>
<evidence type="ECO:0000313" key="2">
    <source>
        <dbReference type="EMBL" id="SMX48502.1"/>
    </source>
</evidence>
<dbReference type="OrthoDB" id="8074373at2"/>
<dbReference type="EMBL" id="FXYF01000013">
    <property type="protein sequence ID" value="SMX48502.1"/>
    <property type="molecule type" value="Genomic_DNA"/>
</dbReference>
<feature type="signal peptide" evidence="1">
    <location>
        <begin position="1"/>
        <end position="19"/>
    </location>
</feature>
<sequence length="136" mass="14240">MNKKFAVLCLLALATSGCGKMLSFVGLEKGETIAPVARAPAVTLSEPVRTVQPAPQAVANGSWEKNLARDIPYFNMSPLPVAVYSDAAFTQKVGTLAPGEGGYIETCSDAEPVCKIAYAGSATGWVRMDRMGGVTN</sequence>
<reference evidence="2 3" key="1">
    <citation type="submission" date="2017-05" db="EMBL/GenBank/DDBJ databases">
        <authorList>
            <person name="Song R."/>
            <person name="Chenine A.L."/>
            <person name="Ruprecht R.M."/>
        </authorList>
    </citation>
    <scope>NUCLEOTIDE SEQUENCE [LARGE SCALE GENOMIC DNA]</scope>
    <source>
        <strain evidence="2 3">CECT 8898</strain>
    </source>
</reference>
<keyword evidence="3" id="KW-1185">Reference proteome</keyword>
<protein>
    <recommendedName>
        <fullName evidence="4">Bacterial SH3 domain protein</fullName>
    </recommendedName>
</protein>
<evidence type="ECO:0000256" key="1">
    <source>
        <dbReference type="SAM" id="SignalP"/>
    </source>
</evidence>
<dbReference type="AlphaFoldDB" id="A0A238L245"/>
<gene>
    <name evidence="2" type="ORF">MAA8898_03965</name>
</gene>